<feature type="domain" description="Toprim" evidence="16">
    <location>
        <begin position="248"/>
        <end position="363"/>
    </location>
</feature>
<dbReference type="Pfam" id="PF01396">
    <property type="entry name" value="Zn_ribbon_Top1"/>
    <property type="match status" value="1"/>
</dbReference>
<evidence type="ECO:0000256" key="5">
    <source>
        <dbReference type="ARBA" id="ARBA00022771"/>
    </source>
</evidence>
<evidence type="ECO:0000256" key="15">
    <source>
        <dbReference type="SAM" id="MobiDB-lite"/>
    </source>
</evidence>
<feature type="compositionally biased region" description="Basic residues" evidence="15">
    <location>
        <begin position="199"/>
        <end position="211"/>
    </location>
</feature>
<dbReference type="InterPro" id="IPR006171">
    <property type="entry name" value="TOPRIM_dom"/>
</dbReference>
<feature type="compositionally biased region" description="Basic and acidic residues" evidence="15">
    <location>
        <begin position="215"/>
        <end position="224"/>
    </location>
</feature>
<dbReference type="InterPro" id="IPR003601">
    <property type="entry name" value="Topo_IA_2"/>
</dbReference>
<evidence type="ECO:0000256" key="10">
    <source>
        <dbReference type="ARBA" id="ARBA00023235"/>
    </source>
</evidence>
<reference evidence="18 19" key="1">
    <citation type="journal article" date="2013" name="Proc. Natl. Acad. Sci. U.S.A.">
        <title>Fine-scale variation in meiotic recombination in Mimulus inferred from population shotgun sequencing.</title>
        <authorList>
            <person name="Hellsten U."/>
            <person name="Wright K.M."/>
            <person name="Jenkins J."/>
            <person name="Shu S."/>
            <person name="Yuan Y."/>
            <person name="Wessler S.R."/>
            <person name="Schmutz J."/>
            <person name="Willis J.H."/>
            <person name="Rokhsar D.S."/>
        </authorList>
    </citation>
    <scope>NUCLEOTIDE SEQUENCE [LARGE SCALE GENOMIC DNA]</scope>
    <source>
        <strain evidence="19">cv. DUN x IM62</strain>
    </source>
</reference>
<evidence type="ECO:0000256" key="1">
    <source>
        <dbReference type="ARBA" id="ARBA00000213"/>
    </source>
</evidence>
<dbReference type="GO" id="GO:0003677">
    <property type="term" value="F:DNA binding"/>
    <property type="evidence" value="ECO:0007669"/>
    <property type="project" value="UniProtKB-KW"/>
</dbReference>
<dbReference type="Gene3D" id="3.40.50.140">
    <property type="match status" value="1"/>
</dbReference>
<dbReference type="CDD" id="cd00186">
    <property type="entry name" value="TOP1Ac"/>
    <property type="match status" value="1"/>
</dbReference>
<dbReference type="InterPro" id="IPR013826">
    <property type="entry name" value="Topo_IA_cen_sub3"/>
</dbReference>
<comment type="similarity">
    <text evidence="2">Belongs to the type IA topoisomerase family.</text>
</comment>
<dbReference type="PANTHER" id="PTHR42785:SF1">
    <property type="entry name" value="DNA TOPOISOMERASE"/>
    <property type="match status" value="1"/>
</dbReference>
<keyword evidence="7" id="KW-0460">Magnesium</keyword>
<evidence type="ECO:0000256" key="3">
    <source>
        <dbReference type="ARBA" id="ARBA00012891"/>
    </source>
</evidence>
<evidence type="ECO:0000256" key="9">
    <source>
        <dbReference type="ARBA" id="ARBA00023125"/>
    </source>
</evidence>
<name>A0A022QQM7_ERYGU</name>
<dbReference type="PRINTS" id="PR00417">
    <property type="entry name" value="PRTPISMRASEI"/>
</dbReference>
<keyword evidence="10" id="KW-0413">Isomerase</keyword>
<keyword evidence="6" id="KW-0862">Zinc</keyword>
<dbReference type="InterPro" id="IPR013498">
    <property type="entry name" value="Topo_IA_Znf"/>
</dbReference>
<dbReference type="PROSITE" id="PS50880">
    <property type="entry name" value="TOPRIM"/>
    <property type="match status" value="1"/>
</dbReference>
<feature type="region of interest" description="Disordered" evidence="15">
    <location>
        <begin position="967"/>
        <end position="986"/>
    </location>
</feature>
<dbReference type="eggNOG" id="KOG1956">
    <property type="taxonomic scope" value="Eukaryota"/>
</dbReference>
<sequence>MFLKCLSANAEKSVNLPLENKPEKKIHPLRSFANTHPSFSAFKVPVNASYYGLLSGGMCSNYCSSSSRSFSQMAKAIAQNNIVKTESRSSEMNNLFEIFNKDSETSLVRKKNVHIPKGKAKSKQQSRSKKKQNQSSGAGSVDTSHMPKNPGNISQAKETRNNKRKKTPISLEVNSTSNTTELVDSNISTETVQNNARSSTKKGKSKTKSHSSPKSNEELIEPKDSQVINKTKPQGQKVWNQLYPPVAKSVVVVESATKAKVIQAYLGEMYEVVPSYGHVRDLAARSGSVRPEKDFSMVWEVPSAAWSHLKSIKVALCGAENLILASDPDREGEAIAWHILEMLKQQDALREDVTVARVVFNEITESSIKNALRAPREIDVDLVHAYLARRALDYLIGFNVSPLLLRKLPGCQSAGRVQSAALSLLCINMSKFEVTGSITSKSRRNPPMPYITSSLQQDAGDKLNFAASHTMKVAQKLFEGVELSDGKAAGLITYMRTDGLHLSDEATKEIQSFVVEKFGQNFAEKNKRNYFKKVKNAEEAHEAIRPTDIRTLPSMLAGVLDEDSLKLYTLIWNRTVACQMEPAIIEHIQCDIANANQSIVFRSSCSRVEFEGFQAVYEDEENHRSEEAHEVLSALKCGQPLSLTKIELSQHSTQPPTRYSEGSLVKKLEELGIGRPSTYATTIKVLKDRNYVTVKSSTLHPEFRGRMVSAFLAHYFSEVTDYSFTADMETELDNVSSGITEWKGLMKDYWTRFSKHCECASGVSIHQVEKVLGKTFGSFLFASLQDGNKTCPSCNEGTLVFKVSRFGVGYFIGCDQHPNCKYIAKTLYGEEDDENTPENEKNIAAEEPKLLGLKPGSNEKVILKCGPYSSYVQLGDDRKGHVPKRVTLKIKNPESITLEDALELLKYPLKLGKHPDDDKPVILRIRDDGFSINHGRTNAAVPKNMNANEVTFEKALILLQGDVTQVGRPKQSDVTKIRRPKRKKSG</sequence>
<proteinExistence type="inferred from homology"/>
<feature type="domain" description="Topo IA-type catalytic" evidence="17">
    <location>
        <begin position="379"/>
        <end position="757"/>
    </location>
</feature>
<dbReference type="Gene3D" id="1.10.290.10">
    <property type="entry name" value="Topoisomerase I, domain 4"/>
    <property type="match status" value="1"/>
</dbReference>
<dbReference type="SMART" id="SM00437">
    <property type="entry name" value="TOP1Ac"/>
    <property type="match status" value="1"/>
</dbReference>
<dbReference type="InterPro" id="IPR028612">
    <property type="entry name" value="Topoisom_1_IA"/>
</dbReference>
<evidence type="ECO:0000313" key="18">
    <source>
        <dbReference type="EMBL" id="EYU30256.1"/>
    </source>
</evidence>
<evidence type="ECO:0000256" key="11">
    <source>
        <dbReference type="ARBA" id="ARBA00030003"/>
    </source>
</evidence>
<dbReference type="EMBL" id="KI631110">
    <property type="protein sequence ID" value="EYU30256.1"/>
    <property type="molecule type" value="Genomic_DNA"/>
</dbReference>
<accession>A0A022QQM7</accession>
<dbReference type="Proteomes" id="UP000030748">
    <property type="component" value="Unassembled WGS sequence"/>
</dbReference>
<keyword evidence="4" id="KW-0479">Metal-binding</keyword>
<feature type="region of interest" description="Disordered" evidence="15">
    <location>
        <begin position="108"/>
        <end position="234"/>
    </location>
</feature>
<dbReference type="GO" id="GO:0007059">
    <property type="term" value="P:chromosome segregation"/>
    <property type="evidence" value="ECO:0000318"/>
    <property type="project" value="GO_Central"/>
</dbReference>
<dbReference type="SMART" id="SM00436">
    <property type="entry name" value="TOP1Bc"/>
    <property type="match status" value="1"/>
</dbReference>
<dbReference type="SMART" id="SM00493">
    <property type="entry name" value="TOPRIM"/>
    <property type="match status" value="1"/>
</dbReference>
<dbReference type="InterPro" id="IPR000380">
    <property type="entry name" value="Topo_IA"/>
</dbReference>
<dbReference type="SUPFAM" id="SSF56712">
    <property type="entry name" value="Prokaryotic type I DNA topoisomerase"/>
    <property type="match status" value="1"/>
</dbReference>
<evidence type="ECO:0000256" key="8">
    <source>
        <dbReference type="ARBA" id="ARBA00023029"/>
    </source>
</evidence>
<keyword evidence="8" id="KW-0799">Topoisomerase</keyword>
<protein>
    <recommendedName>
        <fullName evidence="3">DNA topoisomerase</fullName>
        <ecNumber evidence="3">5.6.2.1</ecNumber>
    </recommendedName>
    <alternativeName>
        <fullName evidence="14">Omega-protein</fullName>
    </alternativeName>
    <alternativeName>
        <fullName evidence="13">Relaxing enzyme</fullName>
    </alternativeName>
    <alternativeName>
        <fullName evidence="11">Swivelase</fullName>
    </alternativeName>
    <alternativeName>
        <fullName evidence="12">Untwisting enzyme</fullName>
    </alternativeName>
</protein>
<evidence type="ECO:0000256" key="4">
    <source>
        <dbReference type="ARBA" id="ARBA00022723"/>
    </source>
</evidence>
<evidence type="ECO:0000256" key="6">
    <source>
        <dbReference type="ARBA" id="ARBA00022833"/>
    </source>
</evidence>
<evidence type="ECO:0000256" key="12">
    <source>
        <dbReference type="ARBA" id="ARBA00031985"/>
    </source>
</evidence>
<evidence type="ECO:0000259" key="16">
    <source>
        <dbReference type="PROSITE" id="PS50880"/>
    </source>
</evidence>
<dbReference type="PROSITE" id="PS52039">
    <property type="entry name" value="TOPO_IA_2"/>
    <property type="match status" value="1"/>
</dbReference>
<dbReference type="Pfam" id="PF01751">
    <property type="entry name" value="Toprim"/>
    <property type="match status" value="1"/>
</dbReference>
<dbReference type="GO" id="GO:0008270">
    <property type="term" value="F:zinc ion binding"/>
    <property type="evidence" value="ECO:0007669"/>
    <property type="project" value="UniProtKB-KW"/>
</dbReference>
<feature type="compositionally biased region" description="Polar residues" evidence="15">
    <location>
        <begin position="172"/>
        <end position="197"/>
    </location>
</feature>
<organism evidence="18 19">
    <name type="scientific">Erythranthe guttata</name>
    <name type="common">Yellow monkey flower</name>
    <name type="synonym">Mimulus guttatus</name>
    <dbReference type="NCBI Taxonomy" id="4155"/>
    <lineage>
        <taxon>Eukaryota</taxon>
        <taxon>Viridiplantae</taxon>
        <taxon>Streptophyta</taxon>
        <taxon>Embryophyta</taxon>
        <taxon>Tracheophyta</taxon>
        <taxon>Spermatophyta</taxon>
        <taxon>Magnoliopsida</taxon>
        <taxon>eudicotyledons</taxon>
        <taxon>Gunneridae</taxon>
        <taxon>Pentapetalae</taxon>
        <taxon>asterids</taxon>
        <taxon>lamiids</taxon>
        <taxon>Lamiales</taxon>
        <taxon>Phrymaceae</taxon>
        <taxon>Erythranthe</taxon>
    </lineage>
</organism>
<dbReference type="GO" id="GO:0005694">
    <property type="term" value="C:chromosome"/>
    <property type="evidence" value="ECO:0007669"/>
    <property type="project" value="InterPro"/>
</dbReference>
<dbReference type="InterPro" id="IPR023405">
    <property type="entry name" value="Topo_IA_core_domain"/>
</dbReference>
<dbReference type="GO" id="GO:0006265">
    <property type="term" value="P:DNA topological change"/>
    <property type="evidence" value="ECO:0000318"/>
    <property type="project" value="GO_Central"/>
</dbReference>
<dbReference type="Pfam" id="PF01131">
    <property type="entry name" value="Topoisom_bac"/>
    <property type="match status" value="2"/>
</dbReference>
<keyword evidence="5" id="KW-0863">Zinc-finger</keyword>
<dbReference type="GO" id="GO:0003917">
    <property type="term" value="F:DNA topoisomerase type I (single strand cut, ATP-independent) activity"/>
    <property type="evidence" value="ECO:0000318"/>
    <property type="project" value="GO_Central"/>
</dbReference>
<dbReference type="PANTHER" id="PTHR42785">
    <property type="entry name" value="DNA TOPOISOMERASE, TYPE IA, CORE"/>
    <property type="match status" value="1"/>
</dbReference>
<dbReference type="InterPro" id="IPR003602">
    <property type="entry name" value="Topo_IA_DNA-bd_dom"/>
</dbReference>
<feature type="compositionally biased region" description="Basic residues" evidence="15">
    <location>
        <begin position="108"/>
        <end position="132"/>
    </location>
</feature>
<dbReference type="Pfam" id="PF13368">
    <property type="entry name" value="Toprim_C_rpt"/>
    <property type="match status" value="1"/>
</dbReference>
<dbReference type="Gene3D" id="3.30.65.10">
    <property type="entry name" value="Bacterial Topoisomerase I, domain 1"/>
    <property type="match status" value="1"/>
</dbReference>
<keyword evidence="19" id="KW-1185">Reference proteome</keyword>
<feature type="compositionally biased region" description="Basic residues" evidence="15">
    <location>
        <begin position="977"/>
        <end position="986"/>
    </location>
</feature>
<dbReference type="EC" id="5.6.2.1" evidence="3"/>
<dbReference type="AlphaFoldDB" id="A0A022QQM7"/>
<dbReference type="CDD" id="cd03363">
    <property type="entry name" value="TOPRIM_TopoIA_TopoI"/>
    <property type="match status" value="1"/>
</dbReference>
<evidence type="ECO:0000256" key="14">
    <source>
        <dbReference type="ARBA" id="ARBA00032877"/>
    </source>
</evidence>
<comment type="catalytic activity">
    <reaction evidence="1">
        <text>ATP-independent breakage of single-stranded DNA, followed by passage and rejoining.</text>
        <dbReference type="EC" id="5.6.2.1"/>
    </reaction>
</comment>
<dbReference type="InterPro" id="IPR025589">
    <property type="entry name" value="Toprim_C_rpt"/>
</dbReference>
<evidence type="ECO:0000259" key="17">
    <source>
        <dbReference type="PROSITE" id="PS52039"/>
    </source>
</evidence>
<dbReference type="HAMAP" id="MF_00952">
    <property type="entry name" value="Topoisom_1_prok"/>
    <property type="match status" value="1"/>
</dbReference>
<gene>
    <name evidence="18" type="ORF">MIMGU_mgv1a000789mg</name>
</gene>
<dbReference type="InterPro" id="IPR013497">
    <property type="entry name" value="Topo_IA_cen"/>
</dbReference>
<evidence type="ECO:0000313" key="19">
    <source>
        <dbReference type="Proteomes" id="UP000030748"/>
    </source>
</evidence>
<dbReference type="InterPro" id="IPR034149">
    <property type="entry name" value="TOPRIM_TopoI"/>
</dbReference>
<keyword evidence="9" id="KW-0238">DNA-binding</keyword>
<dbReference type="Gene3D" id="1.10.460.10">
    <property type="entry name" value="Topoisomerase I, domain 2"/>
    <property type="match status" value="2"/>
</dbReference>
<dbReference type="STRING" id="4155.A0A022QQM7"/>
<dbReference type="InterPro" id="IPR013824">
    <property type="entry name" value="Topo_IA_cen_sub1"/>
</dbReference>
<evidence type="ECO:0000256" key="7">
    <source>
        <dbReference type="ARBA" id="ARBA00022842"/>
    </source>
</evidence>
<evidence type="ECO:0000256" key="2">
    <source>
        <dbReference type="ARBA" id="ARBA00009446"/>
    </source>
</evidence>
<evidence type="ECO:0000256" key="13">
    <source>
        <dbReference type="ARBA" id="ARBA00032235"/>
    </source>
</evidence>